<dbReference type="Proteomes" id="UP000694251">
    <property type="component" value="Chromosome 7"/>
</dbReference>
<dbReference type="Pfam" id="PF00665">
    <property type="entry name" value="rve"/>
    <property type="match status" value="1"/>
</dbReference>
<dbReference type="InterPro" id="IPR041588">
    <property type="entry name" value="Integrase_H2C2"/>
</dbReference>
<keyword evidence="2" id="KW-0175">Coiled coil</keyword>
<keyword evidence="7" id="KW-1185">Reference proteome</keyword>
<dbReference type="Pfam" id="PF07727">
    <property type="entry name" value="RVT_2"/>
    <property type="match status" value="1"/>
</dbReference>
<dbReference type="OrthoDB" id="413122at2759"/>
<dbReference type="GO" id="GO:0004523">
    <property type="term" value="F:RNA-DNA hybrid ribonuclease activity"/>
    <property type="evidence" value="ECO:0007669"/>
    <property type="project" value="InterPro"/>
</dbReference>
<dbReference type="PROSITE" id="PS50158">
    <property type="entry name" value="ZF_CCHC"/>
    <property type="match status" value="1"/>
</dbReference>
<evidence type="ECO:0000256" key="3">
    <source>
        <dbReference type="SAM" id="MobiDB-lite"/>
    </source>
</evidence>
<dbReference type="InterPro" id="IPR013103">
    <property type="entry name" value="RVT_2"/>
</dbReference>
<organism evidence="6 7">
    <name type="scientific">Arabidopsis suecica</name>
    <name type="common">Swedish thale-cress</name>
    <name type="synonym">Cardaminopsis suecica</name>
    <dbReference type="NCBI Taxonomy" id="45249"/>
    <lineage>
        <taxon>Eukaryota</taxon>
        <taxon>Viridiplantae</taxon>
        <taxon>Streptophyta</taxon>
        <taxon>Embryophyta</taxon>
        <taxon>Tracheophyta</taxon>
        <taxon>Spermatophyta</taxon>
        <taxon>Magnoliopsida</taxon>
        <taxon>eudicotyledons</taxon>
        <taxon>Gunneridae</taxon>
        <taxon>Pentapetalae</taxon>
        <taxon>rosids</taxon>
        <taxon>malvids</taxon>
        <taxon>Brassicales</taxon>
        <taxon>Brassicaceae</taxon>
        <taxon>Camelineae</taxon>
        <taxon>Arabidopsis</taxon>
    </lineage>
</organism>
<dbReference type="Pfam" id="PF00078">
    <property type="entry name" value="RVT_1"/>
    <property type="match status" value="1"/>
</dbReference>
<dbReference type="PROSITE" id="PS50994">
    <property type="entry name" value="INTEGRASE"/>
    <property type="match status" value="2"/>
</dbReference>
<feature type="region of interest" description="Disordered" evidence="3">
    <location>
        <begin position="2059"/>
        <end position="2167"/>
    </location>
</feature>
<dbReference type="CDD" id="cd09279">
    <property type="entry name" value="RNase_HI_like"/>
    <property type="match status" value="1"/>
</dbReference>
<dbReference type="Pfam" id="PF03732">
    <property type="entry name" value="Retrotrans_gag"/>
    <property type="match status" value="2"/>
</dbReference>
<accession>A0A8T2BYS0</accession>
<dbReference type="InterPro" id="IPR057670">
    <property type="entry name" value="SH3_retrovirus"/>
</dbReference>
<dbReference type="InterPro" id="IPR002156">
    <property type="entry name" value="RNaseH_domain"/>
</dbReference>
<dbReference type="CDD" id="cd09272">
    <property type="entry name" value="RNase_HI_RT_Ty1"/>
    <property type="match status" value="1"/>
</dbReference>
<dbReference type="EMBL" id="JAEFBJ010000007">
    <property type="protein sequence ID" value="KAG7588551.1"/>
    <property type="molecule type" value="Genomic_DNA"/>
</dbReference>
<dbReference type="GO" id="GO:0008270">
    <property type="term" value="F:zinc ion binding"/>
    <property type="evidence" value="ECO:0007669"/>
    <property type="project" value="UniProtKB-KW"/>
</dbReference>
<feature type="compositionally biased region" description="Low complexity" evidence="3">
    <location>
        <begin position="929"/>
        <end position="943"/>
    </location>
</feature>
<dbReference type="PANTHER" id="PTHR48475:SF2">
    <property type="entry name" value="RIBONUCLEASE H"/>
    <property type="match status" value="1"/>
</dbReference>
<dbReference type="InterPro" id="IPR000477">
    <property type="entry name" value="RT_dom"/>
</dbReference>
<dbReference type="InterPro" id="IPR001584">
    <property type="entry name" value="Integrase_cat-core"/>
</dbReference>
<reference evidence="6 7" key="1">
    <citation type="submission" date="2020-12" db="EMBL/GenBank/DDBJ databases">
        <title>Concerted genomic and epigenomic changes stabilize Arabidopsis allopolyploids.</title>
        <authorList>
            <person name="Chen Z."/>
        </authorList>
    </citation>
    <scope>NUCLEOTIDE SEQUENCE [LARGE SCALE GENOMIC DNA]</scope>
    <source>
        <strain evidence="6">As9502</strain>
        <tissue evidence="6">Leaf</tissue>
    </source>
</reference>
<dbReference type="InterPro" id="IPR029472">
    <property type="entry name" value="Copia-like_N"/>
</dbReference>
<dbReference type="Pfam" id="PF22936">
    <property type="entry name" value="Pol_BBD"/>
    <property type="match status" value="1"/>
</dbReference>
<dbReference type="Pfam" id="PF13976">
    <property type="entry name" value="gag_pre-integrs"/>
    <property type="match status" value="1"/>
</dbReference>
<dbReference type="InterPro" id="IPR025724">
    <property type="entry name" value="GAG-pre-integrase_dom"/>
</dbReference>
<feature type="domain" description="Integrase catalytic" evidence="5">
    <location>
        <begin position="2931"/>
        <end position="3024"/>
    </location>
</feature>
<sequence>MSTSNSEGSRQSLDQYDNPYFLHKSDHAGLVLVSDRLSTGADFHSWKRSIRMALNVRNKLGFIDGTVTQPQSDHRDYGSWSRCNDMVATWLMNSVSKKIGQSLLFISTAEGIWKNLMSRFKQDDAPRVYEIEQRLSSIQQGSMDVSAYYTELVTMWEEYKNYVEIPVCTCGKCECNAAILWEKLQQRSRVTKFLMGLNESYEATRRHILMLKPIPSIEDVFNMVTQDERQKSIKPSKPEGIIFQATGPSAQANPDMSTYQGPTYQGPQDNAAYAMQNGYRPRQPRPLCTHCGQSGHVIQKCFKLHGYPPGYIPGFKSISSGYHSQRMPTPTPQPVFQPRGQMQNNQRAHSVANVMQTPYIPSPATNAISLDFSKISPDQMQSLLHQLAAHVQLPETTVPSPMVSCITENGVMAAESSSGNIHSLSSSSHTNIHSLSNSIRYENNQLTFQHQCLSSLYTNLPHGSWIIDSGATSHVCSDLSLFSETIPVSGVTVSLPNDTRVAITHTGTIPISHSLILHDVLHVPSFKFNLISVSSLLKSSKCSAHFYTTSCFIQESTQGLTIGKGILLHNLYILQIESPLSLTAPSHTTHFSGSLVVDGDLWHRRLGHPSSDKLQALSSTLSLPKSSLQNKCPCHVCSLAKQKRLSFESHNHLSSSPFDLIHLDVWGPFSTESVEGYRYFLTIVDDCTRVTWIYLMRNKSEVSKHFTTFIQLVLTQYKAVIKKIRTDNAPELAFTEIINKNGIMHQFSCAYTPQQNSVVERKHQHLLNVARALLFQSNVPLAYWSDCISTAVFLINRMPSVLLKNISPYELLLKKPPDYSLLRCFGCLCYASTLLKDRHKFSPRADKCVFIGYSSGYKGYKLLHLDTNIVSVSRNVVFYEHIFPFHDITVASPLIFSNNILPLPISVALDIVEHSSQQNVPPPNQSYASSSSHTSHTRSSMHSVPETVPAETSIVSLPNVRPKRSAKTPSYLTDYHCSLIQKSSSPLLSDPLPKKLTTPYPLSSVLSYSQLKNPYQSIVLSYSIESEPSNFKQAIASIQWTKAMDVELQAMEDNHTWSIVELPPGKNIVGSKWVYTIKYNADGTIERYKARLVAKGFTQQEGVDFFDTFSPVAKLASVKLILGLAAAKDWNLTQMDVSNAFLHSELEEEIYMSLPQGYTPAPGQTLPPNPVCRLHKSIYGLKQASRQWYRCFSKVLLGNNFLQSASDNTLFVKISGNSFIVLLVYVDDIMIASNSVEAVSSLKAILAQEFKIKDLGPVRFFLGLEVARNKEGISVSQRKYCLDLLKDAGFLGCKPRTVPMDPKVPLFKDTGTLLTDGKPYRELIGRLLYLTITRPDITFAVNRLSQFLSCPTDVHLQAAYHILKYLKANPGQGLFYSVNTDLCLNGFSDADWGNCKDTRRSTTGMCVFLGTSLITHKSKKQQVASSSSTEAEYRAMAMTSDELVWLTQLLKDLRVPTRSPAKLYCDSKSAMHLANNPVFHERTKHVEIDCHRTRDRVKNGSQQIFHISTENQLADILTKPLHPGPFHSLLNRMYVSNLFHPQECLVSEWGVVPFSVNGGVVFLADVAVVMGRRRRSSEVVASRLRTLGVASEILSVHPSFQTLRLYPVGSFEPLSFGSAVICINLARIEGVSTRGVWEIRIGKSWDSPGKSTIGAVCGDSTNKTLFQNSVLDRNLSPENMVQDIDDSLLPQNSGSLPQNTGDMDPPAGDGTRSAEKEQRQKELEDQRVQDPNPAAITAPMVLVDDLKAIIAVATRDLADSILETNRKLNELARGIQQQTSSDMTPLIPLAIAPNFDFTDAQSNRFTRMPPTSHQPNVRSAQQTHPQLSGTFVLGSSTLEQGGHLEDIYARLREIGSQVHQVTSSAPEINRMIAETQKTPFTDRITRTKIPQVKLKIPTYEGGSDQKHFMTSFMTTIAKAHFSDEQRDIGCCQLFVEGLTGNALTWFSKLEANSIDNFTQLSTAFLKQYQVFIQPGASSSDLWSMAQEADETLNTFLGRFKVILSKVTISDEAAVAAFRKGLLQGSQLRKDLAIREPKDLDDALHRASRYSFLEDEEAQLAAKHHPAKAKEKTRETYQELRQHYDPKATNRGTVFAVTESDPKGGRNKRRGGKQPQGDLEEDDLPPPENHQPNIEEEARVPEHELSGPPKRLRGQHPERAPNQPRGRISMIMGGLSDGEDSVRALKKRARQVCSVITDPKEEKLSQDPITFTPEDAHGLQHPHNDALVVELVMEDFDVERDEECAAVLDRPARDLIKVPSCQIIQVNIDESDPSRTVRIGGELEGETKEGLINLLKSRSLTFAWSIKDMTGIALEVTCHRLNTDPTFKPVCQKHRRLGQDRAKAVQDEVIRLLKAGLIMEVQYPEWLANPVVVKKKNGKWLVCVDYTDLNNACPKDSYPLPHIDRLVEATAGNQLLSFMDAFSCYNQILMHKDDCEKTAFITDHGTYCYRVMPFGLKNAGATYQCLVNEMFAKQLGVTMEVYIDDMLVKSLQASDHIKHLSECFDILDKYRMKLNPTKCTFGLTSGEFLGYIVTERGIEANPKQINAILELPPNQSGRMAKWAIELSEYDVEYRSRPSLKSQVLADFMTELSPDVIEEVPEEIWILYADGSSSSRGSGLGILLQSPTGEVLEQSLRLQFKVSNNETEYEALIAGRVKAFSDSQLVVSKFSGEFEAKNERMRAYLALVQDLTKQFDHFELTKIPRSDNASADALAALASNRDPDLRRTIPVENIAIPSIDLQLPICVITEPPEPMEIDDDPNTQIDPEPTDWRDPIKLYIADGEVPTDRWEERCLKTKAANYVLHDGELYHRSATKAFLTCVNAKEAAQIMEETHDGDGGNHSGGRALALKIKKDGHYWPTMLADCEAYAAKCEPCQRHGPMKNVSPEILSTVTPPYPFMRWAMDIVGPMPPSKSKKYLLVLTDYFTKWVEAEAFHDVKSPQFISLITRRFLAKWNIRLSNSTPRYPQGNGQAEATNKTIIQGIKKRLGPKKGNWAAELDGVLWSYQTTPRRPSGQSPLSLAYGVEAMAPSEAGCPTLRRCMMMNNPALNNRLLRHHNDFAEELRDQALIRIQNYQNAAAKYYNQNFKERRFNVGDLVLREVFYNTKEENAGKLGARWEGPHLISKVVHPGVYQLMTMNLKEIQNPWNAVHLNGEAENQFLALKLWYGQKYKPNRISQSAEQMLYGE</sequence>
<keyword evidence="1" id="KW-0479">Metal-binding</keyword>
<dbReference type="Pfam" id="PF25597">
    <property type="entry name" value="SH3_retrovirus"/>
    <property type="match status" value="1"/>
</dbReference>
<evidence type="ECO:0000313" key="7">
    <source>
        <dbReference type="Proteomes" id="UP000694251"/>
    </source>
</evidence>
<evidence type="ECO:0000256" key="2">
    <source>
        <dbReference type="SAM" id="Coils"/>
    </source>
</evidence>
<feature type="domain" description="Integrase catalytic" evidence="5">
    <location>
        <begin position="653"/>
        <end position="816"/>
    </location>
</feature>
<feature type="compositionally biased region" description="Basic and acidic residues" evidence="3">
    <location>
        <begin position="1712"/>
        <end position="1728"/>
    </location>
</feature>
<feature type="compositionally biased region" description="Basic and acidic residues" evidence="3">
    <location>
        <begin position="2067"/>
        <end position="2087"/>
    </location>
</feature>
<proteinExistence type="predicted"/>
<feature type="region of interest" description="Disordered" evidence="3">
    <location>
        <begin position="1685"/>
        <end position="1733"/>
    </location>
</feature>
<dbReference type="GO" id="GO:0003676">
    <property type="term" value="F:nucleic acid binding"/>
    <property type="evidence" value="ECO:0007669"/>
    <property type="project" value="InterPro"/>
</dbReference>
<dbReference type="Pfam" id="PF13456">
    <property type="entry name" value="RVT_3"/>
    <property type="match status" value="1"/>
</dbReference>
<comment type="caution">
    <text evidence="6">The sequence shown here is derived from an EMBL/GenBank/DDBJ whole genome shotgun (WGS) entry which is preliminary data.</text>
</comment>
<dbReference type="Pfam" id="PF14244">
    <property type="entry name" value="Retrotran_gag_3"/>
    <property type="match status" value="1"/>
</dbReference>
<name>A0A8T2BYS0_ARASU</name>
<feature type="domain" description="CCHC-type" evidence="4">
    <location>
        <begin position="288"/>
        <end position="301"/>
    </location>
</feature>
<evidence type="ECO:0000256" key="1">
    <source>
        <dbReference type="PROSITE-ProRule" id="PRU00047"/>
    </source>
</evidence>
<keyword evidence="1" id="KW-0862">Zinc</keyword>
<evidence type="ECO:0000259" key="5">
    <source>
        <dbReference type="PROSITE" id="PS50994"/>
    </source>
</evidence>
<gene>
    <name evidence="6" type="ORF">ISN44_As07g008780</name>
</gene>
<evidence type="ECO:0000313" key="6">
    <source>
        <dbReference type="EMBL" id="KAG7588551.1"/>
    </source>
</evidence>
<keyword evidence="1" id="KW-0863">Zinc-finger</keyword>
<dbReference type="InterPro" id="IPR054722">
    <property type="entry name" value="PolX-like_BBD"/>
</dbReference>
<protein>
    <submittedName>
        <fullName evidence="6">Ribonuclease H domain</fullName>
    </submittedName>
</protein>
<dbReference type="Pfam" id="PF17921">
    <property type="entry name" value="Integrase_H2C2"/>
    <property type="match status" value="1"/>
</dbReference>
<evidence type="ECO:0000259" key="4">
    <source>
        <dbReference type="PROSITE" id="PS50158"/>
    </source>
</evidence>
<feature type="coiled-coil region" evidence="2">
    <location>
        <begin position="3056"/>
        <end position="3083"/>
    </location>
</feature>
<dbReference type="PANTHER" id="PTHR48475">
    <property type="entry name" value="RIBONUCLEASE H"/>
    <property type="match status" value="1"/>
</dbReference>
<feature type="region of interest" description="Disordered" evidence="3">
    <location>
        <begin position="916"/>
        <end position="947"/>
    </location>
</feature>
<dbReference type="CDD" id="cd01647">
    <property type="entry name" value="RT_LTR"/>
    <property type="match status" value="1"/>
</dbReference>
<dbReference type="InterPro" id="IPR005162">
    <property type="entry name" value="Retrotrans_gag_dom"/>
</dbReference>
<dbReference type="InterPro" id="IPR001878">
    <property type="entry name" value="Znf_CCHC"/>
</dbReference>
<feature type="compositionally biased region" description="Basic and acidic residues" evidence="3">
    <location>
        <begin position="2135"/>
        <end position="2144"/>
    </location>
</feature>
<feature type="compositionally biased region" description="Polar residues" evidence="3">
    <location>
        <begin position="1689"/>
        <end position="1701"/>
    </location>
</feature>
<dbReference type="GO" id="GO:0015074">
    <property type="term" value="P:DNA integration"/>
    <property type="evidence" value="ECO:0007669"/>
    <property type="project" value="InterPro"/>
</dbReference>